<organism evidence="7 8">
    <name type="scientific">Phaedon cochleariae</name>
    <name type="common">Mustard beetle</name>
    <dbReference type="NCBI Taxonomy" id="80249"/>
    <lineage>
        <taxon>Eukaryota</taxon>
        <taxon>Metazoa</taxon>
        <taxon>Ecdysozoa</taxon>
        <taxon>Arthropoda</taxon>
        <taxon>Hexapoda</taxon>
        <taxon>Insecta</taxon>
        <taxon>Pterygota</taxon>
        <taxon>Neoptera</taxon>
        <taxon>Endopterygota</taxon>
        <taxon>Coleoptera</taxon>
        <taxon>Polyphaga</taxon>
        <taxon>Cucujiformia</taxon>
        <taxon>Chrysomeloidea</taxon>
        <taxon>Chrysomelidae</taxon>
        <taxon>Chrysomelinae</taxon>
        <taxon>Chrysomelini</taxon>
        <taxon>Phaedon</taxon>
    </lineage>
</organism>
<reference evidence="7" key="2">
    <citation type="submission" date="2022-10" db="EMBL/GenBank/DDBJ databases">
        <authorList>
            <consortium name="ENA_rothamsted_submissions"/>
            <consortium name="culmorum"/>
            <person name="King R."/>
        </authorList>
    </citation>
    <scope>NUCLEOTIDE SEQUENCE</scope>
</reference>
<feature type="chain" id="PRO_5040253848" description="SCP domain-containing protein" evidence="5">
    <location>
        <begin position="26"/>
        <end position="280"/>
    </location>
</feature>
<dbReference type="Gene3D" id="3.40.33.10">
    <property type="entry name" value="CAP"/>
    <property type="match status" value="1"/>
</dbReference>
<feature type="domain" description="SCP" evidence="6">
    <location>
        <begin position="68"/>
        <end position="233"/>
    </location>
</feature>
<dbReference type="AlphaFoldDB" id="A0A9N9X6R5"/>
<evidence type="ECO:0000313" key="8">
    <source>
        <dbReference type="Proteomes" id="UP001153737"/>
    </source>
</evidence>
<evidence type="ECO:0000259" key="6">
    <source>
        <dbReference type="SMART" id="SM00198"/>
    </source>
</evidence>
<dbReference type="Pfam" id="PF00188">
    <property type="entry name" value="CAP"/>
    <property type="match status" value="1"/>
</dbReference>
<comment type="subcellular location">
    <subcellularLocation>
        <location evidence="1">Secreted</location>
    </subcellularLocation>
</comment>
<dbReference type="InterPro" id="IPR035940">
    <property type="entry name" value="CAP_sf"/>
</dbReference>
<dbReference type="InterPro" id="IPR034763">
    <property type="entry name" value="P14a_insect"/>
</dbReference>
<keyword evidence="4 5" id="KW-0732">Signal</keyword>
<dbReference type="CDD" id="cd05380">
    <property type="entry name" value="CAP_euk"/>
    <property type="match status" value="1"/>
</dbReference>
<feature type="signal peptide" evidence="5">
    <location>
        <begin position="1"/>
        <end position="25"/>
    </location>
</feature>
<dbReference type="GO" id="GO:0005576">
    <property type="term" value="C:extracellular region"/>
    <property type="evidence" value="ECO:0007669"/>
    <property type="project" value="UniProtKB-SubCell"/>
</dbReference>
<dbReference type="EMBL" id="OU896712">
    <property type="protein sequence ID" value="CAG9822518.1"/>
    <property type="molecule type" value="Genomic_DNA"/>
</dbReference>
<keyword evidence="8" id="KW-1185">Reference proteome</keyword>
<dbReference type="InterPro" id="IPR018244">
    <property type="entry name" value="Allrgn_V5/Tpx1_CS"/>
</dbReference>
<reference evidence="7" key="1">
    <citation type="submission" date="2022-01" db="EMBL/GenBank/DDBJ databases">
        <authorList>
            <person name="King R."/>
        </authorList>
    </citation>
    <scope>NUCLEOTIDE SEQUENCE</scope>
</reference>
<dbReference type="Proteomes" id="UP001153737">
    <property type="component" value="Chromosome 6"/>
</dbReference>
<dbReference type="InterPro" id="IPR014044">
    <property type="entry name" value="CAP_dom"/>
</dbReference>
<proteinExistence type="inferred from homology"/>
<dbReference type="InterPro" id="IPR001283">
    <property type="entry name" value="CRISP-related"/>
</dbReference>
<evidence type="ECO:0000313" key="7">
    <source>
        <dbReference type="EMBL" id="CAG9822518.1"/>
    </source>
</evidence>
<dbReference type="PROSITE" id="PS01010">
    <property type="entry name" value="CRISP_2"/>
    <property type="match status" value="1"/>
</dbReference>
<evidence type="ECO:0000256" key="4">
    <source>
        <dbReference type="ARBA" id="ARBA00022729"/>
    </source>
</evidence>
<dbReference type="InterPro" id="IPR002413">
    <property type="entry name" value="V5_allergen-like"/>
</dbReference>
<accession>A0A9N9X6R5</accession>
<dbReference type="PANTHER" id="PTHR10334">
    <property type="entry name" value="CYSTEINE-RICH SECRETORY PROTEIN-RELATED"/>
    <property type="match status" value="1"/>
</dbReference>
<dbReference type="PROSITE" id="PS01009">
    <property type="entry name" value="CRISP_1"/>
    <property type="match status" value="1"/>
</dbReference>
<protein>
    <recommendedName>
        <fullName evidence="6">SCP domain-containing protein</fullName>
    </recommendedName>
</protein>
<evidence type="ECO:0000256" key="2">
    <source>
        <dbReference type="ARBA" id="ARBA00009923"/>
    </source>
</evidence>
<dbReference type="SUPFAM" id="SSF55797">
    <property type="entry name" value="PR-1-like"/>
    <property type="match status" value="1"/>
</dbReference>
<gene>
    <name evidence="7" type="ORF">PHAECO_LOCUS10590</name>
</gene>
<evidence type="ECO:0000256" key="1">
    <source>
        <dbReference type="ARBA" id="ARBA00004613"/>
    </source>
</evidence>
<name>A0A9N9X6R5_PHACE</name>
<dbReference type="PRINTS" id="PR00837">
    <property type="entry name" value="V5TPXLIKE"/>
</dbReference>
<dbReference type="OrthoDB" id="414826at2759"/>
<evidence type="ECO:0000256" key="3">
    <source>
        <dbReference type="ARBA" id="ARBA00022525"/>
    </source>
</evidence>
<evidence type="ECO:0000256" key="5">
    <source>
        <dbReference type="SAM" id="SignalP"/>
    </source>
</evidence>
<sequence>MQVMMGSVIFYCFFVIYVAVNIANATGDKYCRLPCYQGTHTVCNREKKKCGPEPKCGPDFRVIKLKDDERQAILDLHNQLRNKVALGQEGKQPSASNMRALSYNRELEFVAQCWANACNGNPLKHDDCRSTTDFENVGQNLARRSSTSSAVDVPKIIKDFIMGWYNEVNEYDPSSVSGSGLWSSSTGHYTQMVWADTTEVGCAVSYYSAKNLGRKWYSVLLACNYGPAGNYLGRPVYITGSPATGCPGGRPNRKYKGLCGGDKSLKETKIFRNDFFNVTI</sequence>
<dbReference type="PIRSF" id="PIRSF038921">
    <property type="entry name" value="P14a"/>
    <property type="match status" value="1"/>
</dbReference>
<keyword evidence="3" id="KW-0964">Secreted</keyword>
<dbReference type="PRINTS" id="PR00838">
    <property type="entry name" value="V5ALLERGEN"/>
</dbReference>
<comment type="similarity">
    <text evidence="2">Belongs to the CRISP family.</text>
</comment>
<dbReference type="SMART" id="SM00198">
    <property type="entry name" value="SCP"/>
    <property type="match status" value="1"/>
</dbReference>